<dbReference type="Proteomes" id="UP000499080">
    <property type="component" value="Unassembled WGS sequence"/>
</dbReference>
<keyword evidence="3" id="KW-1185">Reference proteome</keyword>
<dbReference type="AlphaFoldDB" id="A0A4Y2DXY3"/>
<evidence type="ECO:0000313" key="1">
    <source>
        <dbReference type="EMBL" id="GBM21717.1"/>
    </source>
</evidence>
<evidence type="ECO:0000313" key="2">
    <source>
        <dbReference type="EMBL" id="GBM21730.1"/>
    </source>
</evidence>
<sequence>MSKCFSASSAMVYRSISSPVKTLLMINTCVCEHVLKFCGGLSNLYIFHLSLCHEAASGNSYMKDAKKVQLCARTIYPDIYSSAFFVSTSPDQDREKECQQRKATPHR</sequence>
<comment type="caution">
    <text evidence="2">The sequence shown here is derived from an EMBL/GenBank/DDBJ whole genome shotgun (WGS) entry which is preliminary data.</text>
</comment>
<gene>
    <name evidence="2" type="ORF">AVEN_200681_1</name>
    <name evidence="1" type="ORF">AVEN_83559_1</name>
</gene>
<protein>
    <submittedName>
        <fullName evidence="2">Uncharacterized protein</fullName>
    </submittedName>
</protein>
<dbReference type="EMBL" id="BGPR01091044">
    <property type="protein sequence ID" value="GBM21730.1"/>
    <property type="molecule type" value="Genomic_DNA"/>
</dbReference>
<accession>A0A4Y2DXY3</accession>
<reference evidence="2 3" key="1">
    <citation type="journal article" date="2019" name="Sci. Rep.">
        <title>Orb-weaving spider Araneus ventricosus genome elucidates the spidroin gene catalogue.</title>
        <authorList>
            <person name="Kono N."/>
            <person name="Nakamura H."/>
            <person name="Ohtoshi R."/>
            <person name="Moran D.A.P."/>
            <person name="Shinohara A."/>
            <person name="Yoshida Y."/>
            <person name="Fujiwara M."/>
            <person name="Mori M."/>
            <person name="Tomita M."/>
            <person name="Arakawa K."/>
        </authorList>
    </citation>
    <scope>NUCLEOTIDE SEQUENCE [LARGE SCALE GENOMIC DNA]</scope>
</reference>
<dbReference type="EMBL" id="BGPR01091041">
    <property type="protein sequence ID" value="GBM21717.1"/>
    <property type="molecule type" value="Genomic_DNA"/>
</dbReference>
<name>A0A4Y2DXY3_ARAVE</name>
<evidence type="ECO:0000313" key="3">
    <source>
        <dbReference type="Proteomes" id="UP000499080"/>
    </source>
</evidence>
<organism evidence="2 3">
    <name type="scientific">Araneus ventricosus</name>
    <name type="common">Orbweaver spider</name>
    <name type="synonym">Epeira ventricosa</name>
    <dbReference type="NCBI Taxonomy" id="182803"/>
    <lineage>
        <taxon>Eukaryota</taxon>
        <taxon>Metazoa</taxon>
        <taxon>Ecdysozoa</taxon>
        <taxon>Arthropoda</taxon>
        <taxon>Chelicerata</taxon>
        <taxon>Arachnida</taxon>
        <taxon>Araneae</taxon>
        <taxon>Araneomorphae</taxon>
        <taxon>Entelegynae</taxon>
        <taxon>Araneoidea</taxon>
        <taxon>Araneidae</taxon>
        <taxon>Araneus</taxon>
    </lineage>
</organism>
<proteinExistence type="predicted"/>